<accession>A0ABS3YTI8</accession>
<keyword evidence="2" id="KW-1185">Reference proteome</keyword>
<dbReference type="RefSeq" id="WP_209139266.1">
    <property type="nucleotide sequence ID" value="NZ_JAGHKO010000002.1"/>
</dbReference>
<dbReference type="EMBL" id="JAGHKO010000002">
    <property type="protein sequence ID" value="MBO9201203.1"/>
    <property type="molecule type" value="Genomic_DNA"/>
</dbReference>
<reference evidence="1 2" key="1">
    <citation type="submission" date="2021-03" db="EMBL/GenBank/DDBJ databases">
        <title>Assistant Professor.</title>
        <authorList>
            <person name="Huq M.A."/>
        </authorList>
    </citation>
    <scope>NUCLEOTIDE SEQUENCE [LARGE SCALE GENOMIC DNA]</scope>
    <source>
        <strain evidence="1 2">MAH-29</strain>
    </source>
</reference>
<proteinExistence type="predicted"/>
<gene>
    <name evidence="1" type="ORF">J7I42_13065</name>
</gene>
<protein>
    <submittedName>
        <fullName evidence="1">Uncharacterized protein</fullName>
    </submittedName>
</protein>
<sequence>METIKITIESNSKAAEFIKKYMAEKKAFKEATAGLTYDEVIDYCKRNNIKFDSPIDPSEL</sequence>
<evidence type="ECO:0000313" key="1">
    <source>
        <dbReference type="EMBL" id="MBO9201203.1"/>
    </source>
</evidence>
<comment type="caution">
    <text evidence="1">The sequence shown here is derived from an EMBL/GenBank/DDBJ whole genome shotgun (WGS) entry which is preliminary data.</text>
</comment>
<name>A0ABS3YTI8_9BACT</name>
<organism evidence="1 2">
    <name type="scientific">Niastella soli</name>
    <dbReference type="NCBI Taxonomy" id="2821487"/>
    <lineage>
        <taxon>Bacteria</taxon>
        <taxon>Pseudomonadati</taxon>
        <taxon>Bacteroidota</taxon>
        <taxon>Chitinophagia</taxon>
        <taxon>Chitinophagales</taxon>
        <taxon>Chitinophagaceae</taxon>
        <taxon>Niastella</taxon>
    </lineage>
</organism>
<evidence type="ECO:0000313" key="2">
    <source>
        <dbReference type="Proteomes" id="UP000677244"/>
    </source>
</evidence>
<dbReference type="Proteomes" id="UP000677244">
    <property type="component" value="Unassembled WGS sequence"/>
</dbReference>